<evidence type="ECO:0000313" key="2">
    <source>
        <dbReference type="Proteomes" id="UP000008311"/>
    </source>
</evidence>
<protein>
    <submittedName>
        <fullName evidence="1">Uncharacterized protein</fullName>
    </submittedName>
</protein>
<sequence>MFGSYYRKKSLGKLPVKLREEGTKKRSVVDDTGRENLHVDDELIESRRKQVRNAVARYANMKVLDVWLKKNKKDHVRAKCMPKCPWTLYVSRESRDNNITMKIYIP</sequence>
<organism evidence="1 2">
    <name type="scientific">Ricinus communis</name>
    <name type="common">Castor bean</name>
    <dbReference type="NCBI Taxonomy" id="3988"/>
    <lineage>
        <taxon>Eukaryota</taxon>
        <taxon>Viridiplantae</taxon>
        <taxon>Streptophyta</taxon>
        <taxon>Embryophyta</taxon>
        <taxon>Tracheophyta</taxon>
        <taxon>Spermatophyta</taxon>
        <taxon>Magnoliopsida</taxon>
        <taxon>eudicotyledons</taxon>
        <taxon>Gunneridae</taxon>
        <taxon>Pentapetalae</taxon>
        <taxon>rosids</taxon>
        <taxon>fabids</taxon>
        <taxon>Malpighiales</taxon>
        <taxon>Euphorbiaceae</taxon>
        <taxon>Acalyphoideae</taxon>
        <taxon>Acalypheae</taxon>
        <taxon>Ricinus</taxon>
    </lineage>
</organism>
<name>B9T5N3_RICCO</name>
<dbReference type="InParanoid" id="B9T5N3"/>
<gene>
    <name evidence="1" type="ORF">RCOM_0073600</name>
</gene>
<evidence type="ECO:0000313" key="1">
    <source>
        <dbReference type="EMBL" id="EEF28832.1"/>
    </source>
</evidence>
<dbReference type="Proteomes" id="UP000008311">
    <property type="component" value="Unassembled WGS sequence"/>
</dbReference>
<keyword evidence="2" id="KW-1185">Reference proteome</keyword>
<accession>B9T5N3</accession>
<dbReference type="EMBL" id="EQ974541">
    <property type="protein sequence ID" value="EEF28832.1"/>
    <property type="molecule type" value="Genomic_DNA"/>
</dbReference>
<dbReference type="AlphaFoldDB" id="B9T5N3"/>
<reference evidence="2" key="1">
    <citation type="journal article" date="2010" name="Nat. Biotechnol.">
        <title>Draft genome sequence of the oilseed species Ricinus communis.</title>
        <authorList>
            <person name="Chan A.P."/>
            <person name="Crabtree J."/>
            <person name="Zhao Q."/>
            <person name="Lorenzi H."/>
            <person name="Orvis J."/>
            <person name="Puiu D."/>
            <person name="Melake-Berhan A."/>
            <person name="Jones K.M."/>
            <person name="Redman J."/>
            <person name="Chen G."/>
            <person name="Cahoon E.B."/>
            <person name="Gedil M."/>
            <person name="Stanke M."/>
            <person name="Haas B.J."/>
            <person name="Wortman J.R."/>
            <person name="Fraser-Liggett C.M."/>
            <person name="Ravel J."/>
            <person name="Rabinowicz P.D."/>
        </authorList>
    </citation>
    <scope>NUCLEOTIDE SEQUENCE [LARGE SCALE GENOMIC DNA]</scope>
    <source>
        <strain evidence="2">cv. Hale</strain>
    </source>
</reference>
<proteinExistence type="predicted"/>